<feature type="compositionally biased region" description="Polar residues" evidence="1">
    <location>
        <begin position="1"/>
        <end position="34"/>
    </location>
</feature>
<dbReference type="EMBL" id="ADAS02000083">
    <property type="protein sequence ID" value="OAV91310.1"/>
    <property type="molecule type" value="Genomic_DNA"/>
</dbReference>
<accession>A0A180GF49</accession>
<feature type="region of interest" description="Disordered" evidence="1">
    <location>
        <begin position="1"/>
        <end position="67"/>
    </location>
</feature>
<sequence>MISSPRKSGSSPLFSNNNFLQGFQPSPIRTNPEISNMDPISNPGDRTGNSDASGPSPGGSLRGTSALLPTSGLAAHNRGRRSPNLITPAQYYQRRYQDHLNRNIEGILDFFRQVDGQLRQMLAEDPVTGQRARYMRAMSPSLRGRAPSPSQRMNSILDRLESRYLGRPPFPGYERETLPCSICLEDYAEGDRIVFHESHHFHHNCLQVSLVAKQYQVSFVQAFTPTATAQELNLRSRPIEKERDSQLVQSEFYPRSRFDDCNTRVI</sequence>
<name>A0A180GF49_PUCT1</name>
<dbReference type="SUPFAM" id="SSF57850">
    <property type="entry name" value="RING/U-box"/>
    <property type="match status" value="1"/>
</dbReference>
<dbReference type="Proteomes" id="UP000005240">
    <property type="component" value="Unassembled WGS sequence"/>
</dbReference>
<dbReference type="VEuPathDB" id="FungiDB:PTTG_28030"/>
<proteinExistence type="predicted"/>
<evidence type="ECO:0000313" key="4">
    <source>
        <dbReference type="Proteomes" id="UP000005240"/>
    </source>
</evidence>
<dbReference type="OrthoDB" id="8062037at2759"/>
<reference evidence="3 4" key="3">
    <citation type="journal article" date="2017" name="G3 (Bethesda)">
        <title>Comparative analysis highlights variable genome content of wheat rusts and divergence of the mating loci.</title>
        <authorList>
            <person name="Cuomo C.A."/>
            <person name="Bakkeren G."/>
            <person name="Khalil H.B."/>
            <person name="Panwar V."/>
            <person name="Joly D."/>
            <person name="Linning R."/>
            <person name="Sakthikumar S."/>
            <person name="Song X."/>
            <person name="Adiconis X."/>
            <person name="Fan L."/>
            <person name="Goldberg J.M."/>
            <person name="Levin J.Z."/>
            <person name="Young S."/>
            <person name="Zeng Q."/>
            <person name="Anikster Y."/>
            <person name="Bruce M."/>
            <person name="Wang M."/>
            <person name="Yin C."/>
            <person name="McCallum B."/>
            <person name="Szabo L.J."/>
            <person name="Hulbert S."/>
            <person name="Chen X."/>
            <person name="Fellers J.P."/>
        </authorList>
    </citation>
    <scope>NUCLEOTIDE SEQUENCE</scope>
    <source>
        <strain evidence="4">Isolate 1-1 / race 1 (BBBD)</strain>
        <strain evidence="3">isolate 1-1 / race 1 (BBBD)</strain>
    </source>
</reference>
<dbReference type="AlphaFoldDB" id="A0A180GF49"/>
<reference evidence="3" key="4">
    <citation type="submission" date="2025-05" db="UniProtKB">
        <authorList>
            <consortium name="EnsemblFungi"/>
        </authorList>
    </citation>
    <scope>IDENTIFICATION</scope>
    <source>
        <strain evidence="3">isolate 1-1 / race 1 (BBBD)</strain>
    </source>
</reference>
<reference evidence="2" key="2">
    <citation type="submission" date="2016-05" db="EMBL/GenBank/DDBJ databases">
        <title>Comparative analysis highlights variable genome content of wheat rusts and divergence of the mating loci.</title>
        <authorList>
            <person name="Cuomo C.A."/>
            <person name="Bakkeren G."/>
            <person name="Szabo L."/>
            <person name="Khalil H."/>
            <person name="Joly D."/>
            <person name="Goldberg J."/>
            <person name="Young S."/>
            <person name="Zeng Q."/>
            <person name="Fellers J."/>
        </authorList>
    </citation>
    <scope>NUCLEOTIDE SEQUENCE [LARGE SCALE GENOMIC DNA]</scope>
    <source>
        <strain evidence="2">1-1 BBBD Race 1</strain>
    </source>
</reference>
<evidence type="ECO:0000313" key="2">
    <source>
        <dbReference type="EMBL" id="OAV91310.1"/>
    </source>
</evidence>
<dbReference type="Gene3D" id="3.30.40.10">
    <property type="entry name" value="Zinc/RING finger domain, C3HC4 (zinc finger)"/>
    <property type="match status" value="1"/>
</dbReference>
<protein>
    <submittedName>
        <fullName evidence="2 3">Uncharacterized protein</fullName>
    </submittedName>
</protein>
<evidence type="ECO:0000256" key="1">
    <source>
        <dbReference type="SAM" id="MobiDB-lite"/>
    </source>
</evidence>
<keyword evidence="4" id="KW-1185">Reference proteome</keyword>
<dbReference type="EnsemblFungi" id="PTTG_28030-t43_1">
    <property type="protein sequence ID" value="PTTG_28030-t43_1-p1"/>
    <property type="gene ID" value="PTTG_28030"/>
</dbReference>
<gene>
    <name evidence="2" type="ORF">PTTG_28030</name>
</gene>
<organism evidence="2">
    <name type="scientific">Puccinia triticina (isolate 1-1 / race 1 (BBBD))</name>
    <name type="common">Brown leaf rust fungus</name>
    <dbReference type="NCBI Taxonomy" id="630390"/>
    <lineage>
        <taxon>Eukaryota</taxon>
        <taxon>Fungi</taxon>
        <taxon>Dikarya</taxon>
        <taxon>Basidiomycota</taxon>
        <taxon>Pucciniomycotina</taxon>
        <taxon>Pucciniomycetes</taxon>
        <taxon>Pucciniales</taxon>
        <taxon>Pucciniaceae</taxon>
        <taxon>Puccinia</taxon>
    </lineage>
</organism>
<evidence type="ECO:0000313" key="3">
    <source>
        <dbReference type="EnsemblFungi" id="PTTG_28030-t43_1-p1"/>
    </source>
</evidence>
<dbReference type="InterPro" id="IPR013083">
    <property type="entry name" value="Znf_RING/FYVE/PHD"/>
</dbReference>
<reference evidence="2" key="1">
    <citation type="submission" date="2009-11" db="EMBL/GenBank/DDBJ databases">
        <authorList>
            <consortium name="The Broad Institute Genome Sequencing Platform"/>
            <person name="Ward D."/>
            <person name="Feldgarden M."/>
            <person name="Earl A."/>
            <person name="Young S.K."/>
            <person name="Zeng Q."/>
            <person name="Koehrsen M."/>
            <person name="Alvarado L."/>
            <person name="Berlin A."/>
            <person name="Bochicchio J."/>
            <person name="Borenstein D."/>
            <person name="Chapman S.B."/>
            <person name="Chen Z."/>
            <person name="Engels R."/>
            <person name="Freedman E."/>
            <person name="Gellesch M."/>
            <person name="Goldberg J."/>
            <person name="Griggs A."/>
            <person name="Gujja S."/>
            <person name="Heilman E."/>
            <person name="Heiman D."/>
            <person name="Hepburn T."/>
            <person name="Howarth C."/>
            <person name="Jen D."/>
            <person name="Larson L."/>
            <person name="Lewis B."/>
            <person name="Mehta T."/>
            <person name="Park D."/>
            <person name="Pearson M."/>
            <person name="Roberts A."/>
            <person name="Saif S."/>
            <person name="Shea T."/>
            <person name="Shenoy N."/>
            <person name="Sisk P."/>
            <person name="Stolte C."/>
            <person name="Sykes S."/>
            <person name="Thomson T."/>
            <person name="Walk T."/>
            <person name="White J."/>
            <person name="Yandava C."/>
            <person name="Izard J."/>
            <person name="Baranova O.V."/>
            <person name="Blanton J.M."/>
            <person name="Tanner A.C."/>
            <person name="Dewhirst F.E."/>
            <person name="Haas B."/>
            <person name="Nusbaum C."/>
            <person name="Birren B."/>
        </authorList>
    </citation>
    <scope>NUCLEOTIDE SEQUENCE [LARGE SCALE GENOMIC DNA]</scope>
    <source>
        <strain evidence="2">1-1 BBBD Race 1</strain>
    </source>
</reference>